<feature type="compositionally biased region" description="Polar residues" evidence="4">
    <location>
        <begin position="550"/>
        <end position="577"/>
    </location>
</feature>
<feature type="domain" description="Bromo" evidence="5">
    <location>
        <begin position="165"/>
        <end position="238"/>
    </location>
</feature>
<feature type="region of interest" description="Disordered" evidence="4">
    <location>
        <begin position="1"/>
        <end position="24"/>
    </location>
</feature>
<keyword evidence="6" id="KW-1185">Reference proteome</keyword>
<feature type="region of interest" description="Disordered" evidence="4">
    <location>
        <begin position="316"/>
        <end position="336"/>
    </location>
</feature>
<feature type="region of interest" description="Disordered" evidence="4">
    <location>
        <begin position="352"/>
        <end position="400"/>
    </location>
</feature>
<feature type="compositionally biased region" description="Basic residues" evidence="4">
    <location>
        <begin position="1"/>
        <end position="11"/>
    </location>
</feature>
<dbReference type="InterPro" id="IPR004252">
    <property type="entry name" value="Probable_transposase_24"/>
</dbReference>
<feature type="compositionally biased region" description="Polar residues" evidence="4">
    <location>
        <begin position="795"/>
        <end position="807"/>
    </location>
</feature>
<feature type="compositionally biased region" description="Low complexity" evidence="4">
    <location>
        <begin position="66"/>
        <end position="82"/>
    </location>
</feature>
<dbReference type="PRINTS" id="PR00503">
    <property type="entry name" value="BROMODOMAIN"/>
</dbReference>
<dbReference type="PROSITE" id="PS50014">
    <property type="entry name" value="BROMODOMAIN_2"/>
    <property type="match status" value="1"/>
</dbReference>
<feature type="region of interest" description="Disordered" evidence="4">
    <location>
        <begin position="961"/>
        <end position="988"/>
    </location>
</feature>
<protein>
    <submittedName>
        <fullName evidence="7">Uncharacterized protein LOC105128395 isoform X3</fullName>
    </submittedName>
</protein>
<dbReference type="SUPFAM" id="SSF47370">
    <property type="entry name" value="Bromodomain"/>
    <property type="match status" value="1"/>
</dbReference>
<sequence>MVRKKKRANKKITKEKPPVVTSNEQAFLNFVDQNAKQNTEFNEVDQNAGQNTGLNEFCVGKFGEIDSGSESSSSASSSSGHDGSLHVDSGDEPAHDKGVQKSVKKRGRPPKKGKVINKAMDVQDKSSKGLHSTFRKGKQTDMPPHDPTYNKEELKACFAVIKKIMEMDEAKSFNSPVDPASLGLHDYFDVVDTPMDFGTICKNLQNGVKYLNGEDVYKDVQYIWENCLKYNKKGDYIVYLMKRVKKKFMKYWTAAGLKSEIVTKTSGHSHFVLSNDHAIRLSQCDAMSVVNHVVCDLKQMQQNDFGMIHTQSQVPLPSYSQPYQSHQPQSQVPLSGYSLPCQLHQPQYQVPLPCHSRHHKSHQPQSQVPLPGYSQPYQLHQPPGNPHLLPSTDHSKRHSKVDAISMGSHAVSSQTRPDNLGTIQALSQVSQYHQPCQSHQPQLSNTQPQLFESQAVAEINCAGNHIVGNHMQQDNFGTSLSRSQMPLPGFRQPCQSHQPQPSTDLPPQLSHSQAGADSSYSGHSKLAALMGRSMRQKKYATRHSMVSMMSGPTHSKQQQPQPSSCHLWQSQQSTSQEHVGVDIDGAGLANTSGRGRRNTQRSSEDLCTRTPLVSGCRSPQQPSGSHSHPDSPEQPTQKTKKRTRVRGPTLCRDMWDMCDGEQLAVPINTLGQPVGPGASKLSTFLGTVARNGEMAPLTFVDWFAMPDEKKENMWQFVQTKFDIEPVCKTWVLRSLASKWRNWKAKLKSEHYYPHKTDEERLNDRDRRVLPEQWAILISYWNSEEAQLRSAKNKANRSNQKSTHTAGSKSFARIREEERTKKSDGKEPTRAELYIKTRTRKDGQPMNNVAAEIISKLREQETQKQQTSNDSNDWDDAFFQVMGEEKNGHVRTYGLGPNPSDLWGQKLGHIELIRIASEAKKSANEEVSKMLGKMEAMEKKYASMETQIARMASSMQNFFEKMGVGEPSKGLGSKQAQEHSSSSSHEVPSNEVTKLFYLHPLTWEKHKQKATDCVS</sequence>
<dbReference type="PANTHER" id="PTHR47809:SF3">
    <property type="entry name" value="CHROMATIN REMODELER BROMODOMAIN FAMILY"/>
    <property type="match status" value="1"/>
</dbReference>
<accession>A0AAJ6UED3</accession>
<name>A0AAJ6UED3_POPEU</name>
<dbReference type="PANTHER" id="PTHR47809">
    <property type="entry name" value="DNA-BINDING BROMODOMAIN-CONTAINING PROTEIN"/>
    <property type="match status" value="1"/>
</dbReference>
<dbReference type="InterPro" id="IPR036427">
    <property type="entry name" value="Bromodomain-like_sf"/>
</dbReference>
<dbReference type="RefSeq" id="XP_011028338.1">
    <property type="nucleotide sequence ID" value="XM_011030036.1"/>
</dbReference>
<dbReference type="InterPro" id="IPR001487">
    <property type="entry name" value="Bromodomain"/>
</dbReference>
<keyword evidence="3" id="KW-0175">Coiled coil</keyword>
<feature type="region of interest" description="Disordered" evidence="4">
    <location>
        <begin position="790"/>
        <end position="830"/>
    </location>
</feature>
<feature type="compositionally biased region" description="Basic residues" evidence="4">
    <location>
        <begin position="102"/>
        <end position="115"/>
    </location>
</feature>
<evidence type="ECO:0000313" key="7">
    <source>
        <dbReference type="RefSeq" id="XP_011028338.1"/>
    </source>
</evidence>
<evidence type="ECO:0000256" key="1">
    <source>
        <dbReference type="ARBA" id="ARBA00023117"/>
    </source>
</evidence>
<feature type="region of interest" description="Disordered" evidence="4">
    <location>
        <begin position="472"/>
        <end position="521"/>
    </location>
</feature>
<dbReference type="PROSITE" id="PS00633">
    <property type="entry name" value="BROMODOMAIN_1"/>
    <property type="match status" value="1"/>
</dbReference>
<dbReference type="Pfam" id="PF00439">
    <property type="entry name" value="Bromodomain"/>
    <property type="match status" value="1"/>
</dbReference>
<dbReference type="Pfam" id="PF03004">
    <property type="entry name" value="Transposase_24"/>
    <property type="match status" value="1"/>
</dbReference>
<feature type="region of interest" description="Disordered" evidence="4">
    <location>
        <begin position="65"/>
        <end position="148"/>
    </location>
</feature>
<evidence type="ECO:0000256" key="3">
    <source>
        <dbReference type="SAM" id="Coils"/>
    </source>
</evidence>
<evidence type="ECO:0000313" key="6">
    <source>
        <dbReference type="Proteomes" id="UP000694918"/>
    </source>
</evidence>
<organism evidence="6 7">
    <name type="scientific">Populus euphratica</name>
    <name type="common">Euphrates poplar</name>
    <dbReference type="NCBI Taxonomy" id="75702"/>
    <lineage>
        <taxon>Eukaryota</taxon>
        <taxon>Viridiplantae</taxon>
        <taxon>Streptophyta</taxon>
        <taxon>Embryophyta</taxon>
        <taxon>Tracheophyta</taxon>
        <taxon>Spermatophyta</taxon>
        <taxon>Magnoliopsida</taxon>
        <taxon>eudicotyledons</taxon>
        <taxon>Gunneridae</taxon>
        <taxon>Pentapetalae</taxon>
        <taxon>rosids</taxon>
        <taxon>fabids</taxon>
        <taxon>Malpighiales</taxon>
        <taxon>Salicaceae</taxon>
        <taxon>Saliceae</taxon>
        <taxon>Populus</taxon>
    </lineage>
</organism>
<keyword evidence="1 2" id="KW-0103">Bromodomain</keyword>
<proteinExistence type="predicted"/>
<reference evidence="7" key="1">
    <citation type="submission" date="2025-08" db="UniProtKB">
        <authorList>
            <consortium name="RefSeq"/>
        </authorList>
    </citation>
    <scope>IDENTIFICATION</scope>
</reference>
<feature type="compositionally biased region" description="Low complexity" evidence="4">
    <location>
        <begin position="316"/>
        <end position="333"/>
    </location>
</feature>
<dbReference type="InterPro" id="IPR018359">
    <property type="entry name" value="Bromodomain_CS"/>
</dbReference>
<feature type="compositionally biased region" description="Basic and acidic residues" evidence="4">
    <location>
        <begin position="812"/>
        <end position="830"/>
    </location>
</feature>
<dbReference type="GeneID" id="105128395"/>
<gene>
    <name evidence="7" type="primary">LOC105128395</name>
</gene>
<feature type="region of interest" description="Disordered" evidence="4">
    <location>
        <begin position="534"/>
        <end position="646"/>
    </location>
</feature>
<evidence type="ECO:0000259" key="5">
    <source>
        <dbReference type="PROSITE" id="PS50014"/>
    </source>
</evidence>
<dbReference type="Gene3D" id="1.20.920.10">
    <property type="entry name" value="Bromodomain-like"/>
    <property type="match status" value="1"/>
</dbReference>
<feature type="compositionally biased region" description="Polar residues" evidence="4">
    <location>
        <begin position="472"/>
        <end position="484"/>
    </location>
</feature>
<feature type="compositionally biased region" description="Basic and acidic residues" evidence="4">
    <location>
        <begin position="83"/>
        <end position="99"/>
    </location>
</feature>
<feature type="coiled-coil region" evidence="3">
    <location>
        <begin position="919"/>
        <end position="953"/>
    </location>
</feature>
<dbReference type="SMART" id="SM00297">
    <property type="entry name" value="BROMO"/>
    <property type="match status" value="1"/>
</dbReference>
<evidence type="ECO:0000256" key="4">
    <source>
        <dbReference type="SAM" id="MobiDB-lite"/>
    </source>
</evidence>
<dbReference type="Proteomes" id="UP000694918">
    <property type="component" value="Unplaced"/>
</dbReference>
<evidence type="ECO:0000256" key="2">
    <source>
        <dbReference type="PROSITE-ProRule" id="PRU00035"/>
    </source>
</evidence>
<dbReference type="AlphaFoldDB" id="A0AAJ6UED3"/>
<feature type="compositionally biased region" description="Polar residues" evidence="4">
    <location>
        <begin position="493"/>
        <end position="521"/>
    </location>
</feature>